<dbReference type="GO" id="GO:0006813">
    <property type="term" value="P:potassium ion transport"/>
    <property type="evidence" value="ECO:0007669"/>
    <property type="project" value="InterPro"/>
</dbReference>
<keyword evidence="2" id="KW-0812">Transmembrane</keyword>
<dbReference type="PROSITE" id="PS51201">
    <property type="entry name" value="RCK_N"/>
    <property type="match status" value="1"/>
</dbReference>
<evidence type="ECO:0000313" key="4">
    <source>
        <dbReference type="EMBL" id="BAU48940.1"/>
    </source>
</evidence>
<protein>
    <submittedName>
        <fullName evidence="4">Potassium transporter TrkA</fullName>
    </submittedName>
</protein>
<dbReference type="SUPFAM" id="SSF51735">
    <property type="entry name" value="NAD(P)-binding Rossmann-fold domains"/>
    <property type="match status" value="2"/>
</dbReference>
<evidence type="ECO:0000259" key="3">
    <source>
        <dbReference type="PROSITE" id="PS51201"/>
    </source>
</evidence>
<gene>
    <name evidence="4" type="ORF">SVA_2390</name>
</gene>
<dbReference type="SUPFAM" id="SSF81324">
    <property type="entry name" value="Voltage-gated potassium channels"/>
    <property type="match status" value="1"/>
</dbReference>
<feature type="transmembrane region" description="Helical" evidence="2">
    <location>
        <begin position="47"/>
        <end position="66"/>
    </location>
</feature>
<evidence type="ECO:0000256" key="1">
    <source>
        <dbReference type="ARBA" id="ARBA00004651"/>
    </source>
</evidence>
<dbReference type="PANTHER" id="PTHR43833">
    <property type="entry name" value="POTASSIUM CHANNEL PROTEIN 2-RELATED-RELATED"/>
    <property type="match status" value="1"/>
</dbReference>
<proteinExistence type="predicted"/>
<feature type="transmembrane region" description="Helical" evidence="2">
    <location>
        <begin position="78"/>
        <end position="102"/>
    </location>
</feature>
<keyword evidence="5" id="KW-1185">Reference proteome</keyword>
<feature type="domain" description="RCK N-terminal" evidence="3">
    <location>
        <begin position="289"/>
        <end position="407"/>
    </location>
</feature>
<dbReference type="Gene3D" id="1.10.287.70">
    <property type="match status" value="1"/>
</dbReference>
<dbReference type="KEGG" id="sva:SVA_2390"/>
<keyword evidence="2" id="KW-1133">Transmembrane helix</keyword>
<evidence type="ECO:0000313" key="5">
    <source>
        <dbReference type="Proteomes" id="UP000218899"/>
    </source>
</evidence>
<dbReference type="RefSeq" id="WP_096461403.1">
    <property type="nucleotide sequence ID" value="NZ_AP014936.1"/>
</dbReference>
<dbReference type="AlphaFoldDB" id="A0A1B4V5X5"/>
<dbReference type="PANTHER" id="PTHR43833:SF9">
    <property type="entry name" value="POTASSIUM CHANNEL PROTEIN YUGO-RELATED"/>
    <property type="match status" value="1"/>
</dbReference>
<dbReference type="Pfam" id="PF07885">
    <property type="entry name" value="Ion_trans_2"/>
    <property type="match status" value="1"/>
</dbReference>
<organism evidence="4 5">
    <name type="scientific">Sulfurifustis variabilis</name>
    <dbReference type="NCBI Taxonomy" id="1675686"/>
    <lineage>
        <taxon>Bacteria</taxon>
        <taxon>Pseudomonadati</taxon>
        <taxon>Pseudomonadota</taxon>
        <taxon>Gammaproteobacteria</taxon>
        <taxon>Acidiferrobacterales</taxon>
        <taxon>Acidiferrobacteraceae</taxon>
        <taxon>Sulfurifustis</taxon>
    </lineage>
</organism>
<dbReference type="InterPro" id="IPR003148">
    <property type="entry name" value="RCK_N"/>
</dbReference>
<dbReference type="GO" id="GO:0005886">
    <property type="term" value="C:plasma membrane"/>
    <property type="evidence" value="ECO:0007669"/>
    <property type="project" value="UniProtKB-SubCell"/>
</dbReference>
<dbReference type="OrthoDB" id="3418949at2"/>
<dbReference type="InterPro" id="IPR013099">
    <property type="entry name" value="K_chnl_dom"/>
</dbReference>
<dbReference type="Proteomes" id="UP000218899">
    <property type="component" value="Chromosome"/>
</dbReference>
<dbReference type="InterPro" id="IPR036291">
    <property type="entry name" value="NAD(P)-bd_dom_sf"/>
</dbReference>
<comment type="subcellular location">
    <subcellularLocation>
        <location evidence="1">Cell membrane</location>
        <topology evidence="1">Multi-pass membrane protein</topology>
    </subcellularLocation>
</comment>
<sequence>MARKNTLFIVLRRLRVPLLVLIVSYAIAVLGLVLMPGIDERGQPDRLSFFHALYVITYTVTTTGFGELPHPFTEAQRLWIMFSLYAGVIAWLYAIGALIAAFQEPAFRQLIRENRFAAVVRRRASPFYVVCGYGDTGSLVVEAMARHELDAVVVDIDPDRLTDLSFANLPRHVPYLNADAALPETLLMAGLQHPYCRGVVALTHADGVNLHIAITAKLLNPRIQVVCRADAHETKANMESFGTDAVVVPFDVFADRLATALHSPDMDSVYEWLTRPADEPLPPRLDPPRGTWVLCGFGRFGKAVDRFLKYQGVPTVIVEKEPERTQAPEDTVVGRGTEAVTLRAAHVERAVGIVAGTDDDANNLSIIVTARELNPRLFLVARQNSRKNDAVFEAAGLDLVMQRSRVIAARILVLLVTPLLNEFLRLARHQSNDWARQLIARLEPLAGGLTPDVWAVEITPSDAPAVHEAIAEGRVVHIGDLLRDPRARSERLPGLALMLQRVGEEQLLPEEGLVLQAGDRLLFAGASRARVRMQRALLDRGTLYYIGHGEVPPEGWIWRRLARRPP</sequence>
<dbReference type="Gene3D" id="3.40.50.720">
    <property type="entry name" value="NAD(P)-binding Rossmann-like Domain"/>
    <property type="match status" value="2"/>
</dbReference>
<feature type="transmembrane region" description="Helical" evidence="2">
    <location>
        <begin position="16"/>
        <end position="35"/>
    </location>
</feature>
<evidence type="ECO:0000256" key="2">
    <source>
        <dbReference type="SAM" id="Phobius"/>
    </source>
</evidence>
<keyword evidence="2" id="KW-0472">Membrane</keyword>
<dbReference type="InterPro" id="IPR050721">
    <property type="entry name" value="Trk_Ktr_HKT_K-transport"/>
</dbReference>
<reference evidence="4 5" key="1">
    <citation type="submission" date="2015-08" db="EMBL/GenBank/DDBJ databases">
        <title>Complete genome sequence of Sulfurifustis variabilis.</title>
        <authorList>
            <person name="Miura A."/>
            <person name="Kojima H."/>
            <person name="Fukui M."/>
        </authorList>
    </citation>
    <scope>NUCLEOTIDE SEQUENCE [LARGE SCALE GENOMIC DNA]</scope>
    <source>
        <strain evidence="5">skN76</strain>
    </source>
</reference>
<name>A0A1B4V5X5_9GAMM</name>
<accession>A0A1B4V5X5</accession>
<dbReference type="EMBL" id="AP014936">
    <property type="protein sequence ID" value="BAU48940.1"/>
    <property type="molecule type" value="Genomic_DNA"/>
</dbReference>
<dbReference type="Pfam" id="PF02254">
    <property type="entry name" value="TrkA_N"/>
    <property type="match status" value="2"/>
</dbReference>